<feature type="binding site" evidence="9 13">
    <location>
        <position position="63"/>
    </location>
    <ligand>
        <name>Mn(2+)</name>
        <dbReference type="ChEBI" id="CHEBI:29035"/>
        <label>2</label>
    </ligand>
</feature>
<evidence type="ECO:0000313" key="17">
    <source>
        <dbReference type="Proteomes" id="UP000236654"/>
    </source>
</evidence>
<evidence type="ECO:0000256" key="6">
    <source>
        <dbReference type="ARBA" id="ARBA00023152"/>
    </source>
</evidence>
<keyword evidence="17" id="KW-1185">Reference proteome</keyword>
<feature type="binding site" evidence="9 13">
    <location>
        <position position="13"/>
    </location>
    <ligand>
        <name>Mn(2+)</name>
        <dbReference type="ChEBI" id="CHEBI:29035"/>
        <label>2</label>
    </ligand>
</feature>
<evidence type="ECO:0000256" key="5">
    <source>
        <dbReference type="ARBA" id="ARBA00022723"/>
    </source>
</evidence>
<gene>
    <name evidence="9" type="primary">gpmI</name>
    <name evidence="16" type="ORF">CW751_13045</name>
</gene>
<dbReference type="EC" id="5.4.2.12" evidence="9 10"/>
<comment type="caution">
    <text evidence="16">The sequence shown here is derived from an EMBL/GenBank/DDBJ whole genome shotgun (WGS) entry which is preliminary data.</text>
</comment>
<protein>
    <recommendedName>
        <fullName evidence="9 10">2,3-bisphosphoglycerate-independent phosphoglycerate mutase</fullName>
        <shortName evidence="9">BPG-independent PGAM</shortName>
        <shortName evidence="9">Phosphoglyceromutase</shortName>
        <shortName evidence="9">iPGM</shortName>
        <ecNumber evidence="9 10">5.4.2.12</ecNumber>
    </recommendedName>
</protein>
<evidence type="ECO:0000256" key="1">
    <source>
        <dbReference type="ARBA" id="ARBA00000370"/>
    </source>
</evidence>
<dbReference type="PIRSF" id="PIRSF001492">
    <property type="entry name" value="IPGAM"/>
    <property type="match status" value="1"/>
</dbReference>
<feature type="binding site" evidence="9 13">
    <location>
        <position position="439"/>
    </location>
    <ligand>
        <name>Mn(2+)</name>
        <dbReference type="ChEBI" id="CHEBI:29035"/>
        <label>2</label>
    </ligand>
</feature>
<dbReference type="NCBIfam" id="TIGR01307">
    <property type="entry name" value="pgm_bpd_ind"/>
    <property type="match status" value="1"/>
</dbReference>
<dbReference type="PANTHER" id="PTHR31637:SF0">
    <property type="entry name" value="2,3-BISPHOSPHOGLYCERATE-INDEPENDENT PHOSPHOGLYCERATE MUTASE"/>
    <property type="match status" value="1"/>
</dbReference>
<comment type="cofactor">
    <cofactor evidence="9">
        <name>Mn(2+)</name>
        <dbReference type="ChEBI" id="CHEBI:29035"/>
    </cofactor>
    <text evidence="9">Binds 2 manganese ions per subunit.</text>
</comment>
<dbReference type="HAMAP" id="MF_01038">
    <property type="entry name" value="GpmI"/>
    <property type="match status" value="1"/>
</dbReference>
<evidence type="ECO:0000256" key="12">
    <source>
        <dbReference type="PIRSR" id="PIRSR001492-2"/>
    </source>
</evidence>
<feature type="domain" description="BPG-independent PGAM N-terminal" evidence="15">
    <location>
        <begin position="83"/>
        <end position="294"/>
    </location>
</feature>
<dbReference type="PANTHER" id="PTHR31637">
    <property type="entry name" value="2,3-BISPHOSPHOGLYCERATE-INDEPENDENT PHOSPHOGLYCERATE MUTASE"/>
    <property type="match status" value="1"/>
</dbReference>
<comment type="subunit">
    <text evidence="9">Monomer.</text>
</comment>
<dbReference type="GO" id="GO:0005829">
    <property type="term" value="C:cytosol"/>
    <property type="evidence" value="ECO:0007669"/>
    <property type="project" value="TreeGrafter"/>
</dbReference>
<feature type="binding site" evidence="9 12">
    <location>
        <position position="191"/>
    </location>
    <ligand>
        <name>substrate</name>
    </ligand>
</feature>
<dbReference type="OrthoDB" id="9800863at2"/>
<keyword evidence="6 9" id="KW-0324">Glycolysis</keyword>
<dbReference type="InterPro" id="IPR036646">
    <property type="entry name" value="PGAM_B_sf"/>
</dbReference>
<keyword evidence="7 9" id="KW-0464">Manganese</keyword>
<dbReference type="Pfam" id="PF06415">
    <property type="entry name" value="iPGM_N"/>
    <property type="match status" value="1"/>
</dbReference>
<comment type="catalytic activity">
    <reaction evidence="1 9">
        <text>(2R)-2-phosphoglycerate = (2R)-3-phosphoglycerate</text>
        <dbReference type="Rhea" id="RHEA:15901"/>
        <dbReference type="ChEBI" id="CHEBI:58272"/>
        <dbReference type="ChEBI" id="CHEBI:58289"/>
        <dbReference type="EC" id="5.4.2.12"/>
    </reaction>
</comment>
<dbReference type="InterPro" id="IPR005995">
    <property type="entry name" value="Pgm_bpd_ind"/>
</dbReference>
<evidence type="ECO:0000256" key="9">
    <source>
        <dbReference type="HAMAP-Rule" id="MF_01038"/>
    </source>
</evidence>
<feature type="active site" description="Phosphoserine intermediate" evidence="9 11">
    <location>
        <position position="63"/>
    </location>
</feature>
<dbReference type="Gene3D" id="3.40.720.10">
    <property type="entry name" value="Alkaline Phosphatase, subunit A"/>
    <property type="match status" value="1"/>
</dbReference>
<sequence length="505" mass="56298">MSKSKKVGLIILDGWGIGDKSSSDAIFNAQTPTMDGLIKKYPDASLLTSGENVGLPAGQMGNSEVGHLNIGAGRVVYQELTRINKSIADRSFFNIPVLQEAFKKAKATHQKVHFLGLVSEGGVHSSQSHLHALCDMATQHELNEVYIHGFTDGRDCDPKSGKRFFANLEQHIAHTPVKIASIIGRYFAMDRDKRWERIQEAYDLVTHGKGQAFKSAQDVFEYWYNEGVTDEFLPASYLQNDKDTTIANGDLVISFNFRTDRPREIITVLNQEKIEGYPMEPLHLDLLTMTAYDDTFKNVDVIFEKDNLKNTIGEVISKAQKTQVRIAETEKYPHVTFFFSGGREAVFPGEKRILVNSPKVATYDLQPEMSAPEVTDKIKKEINTNQPDFFCLNFANPDMVGHTGVYQAITEAVETVDKCLNEVVKTAQKHDYELMVIADHGNADMAINEDGSPNTAHSLNPVPVVYLTNDQLTIKNGVLADVAPTLLKRMDIAIPKEMTGKNLIE</sequence>
<dbReference type="InterPro" id="IPR011258">
    <property type="entry name" value="BPG-indep_PGM_N"/>
</dbReference>
<comment type="function">
    <text evidence="2 9">Catalyzes the interconversion of 2-phosphoglycerate and 3-phosphoglycerate.</text>
</comment>
<organism evidence="16 17">
    <name type="scientific">Brumimicrobium salinarum</name>
    <dbReference type="NCBI Taxonomy" id="2058658"/>
    <lineage>
        <taxon>Bacteria</taxon>
        <taxon>Pseudomonadati</taxon>
        <taxon>Bacteroidota</taxon>
        <taxon>Flavobacteriia</taxon>
        <taxon>Flavobacteriales</taxon>
        <taxon>Crocinitomicaceae</taxon>
        <taxon>Brumimicrobium</taxon>
    </lineage>
</organism>
<name>A0A2I0R003_9FLAO</name>
<evidence type="ECO:0000256" key="11">
    <source>
        <dbReference type="PIRSR" id="PIRSR001492-1"/>
    </source>
</evidence>
<dbReference type="SUPFAM" id="SSF64158">
    <property type="entry name" value="2,3-Bisphosphoglycerate-independent phosphoglycerate mutase, substrate-binding domain"/>
    <property type="match status" value="1"/>
</dbReference>
<comment type="similarity">
    <text evidence="4 9">Belongs to the BPG-independent phosphoglycerate mutase family.</text>
</comment>
<dbReference type="AlphaFoldDB" id="A0A2I0R003"/>
<keyword evidence="5 9" id="KW-0479">Metal-binding</keyword>
<evidence type="ECO:0000259" key="15">
    <source>
        <dbReference type="Pfam" id="PF06415"/>
    </source>
</evidence>
<feature type="binding site" evidence="9 12">
    <location>
        <begin position="258"/>
        <end position="261"/>
    </location>
    <ligand>
        <name>substrate</name>
    </ligand>
</feature>
<evidence type="ECO:0000256" key="2">
    <source>
        <dbReference type="ARBA" id="ARBA00002315"/>
    </source>
</evidence>
<dbReference type="Gene3D" id="3.40.1450.10">
    <property type="entry name" value="BPG-independent phosphoglycerate mutase, domain B"/>
    <property type="match status" value="1"/>
</dbReference>
<accession>A0A2I0R003</accession>
<feature type="binding site" evidence="9 13">
    <location>
        <position position="402"/>
    </location>
    <ligand>
        <name>Mn(2+)</name>
        <dbReference type="ChEBI" id="CHEBI:29035"/>
        <label>1</label>
    </ligand>
</feature>
<dbReference type="Pfam" id="PF01676">
    <property type="entry name" value="Metalloenzyme"/>
    <property type="match status" value="1"/>
</dbReference>
<dbReference type="GO" id="GO:0006096">
    <property type="term" value="P:glycolytic process"/>
    <property type="evidence" value="ECO:0007669"/>
    <property type="project" value="UniProtKB-UniRule"/>
</dbReference>
<feature type="binding site" evidence="9 12">
    <location>
        <begin position="154"/>
        <end position="155"/>
    </location>
    <ligand>
        <name>substrate</name>
    </ligand>
</feature>
<dbReference type="GO" id="GO:0006007">
    <property type="term" value="P:glucose catabolic process"/>
    <property type="evidence" value="ECO:0007669"/>
    <property type="project" value="InterPro"/>
</dbReference>
<dbReference type="Proteomes" id="UP000236654">
    <property type="component" value="Unassembled WGS sequence"/>
</dbReference>
<evidence type="ECO:0000256" key="10">
    <source>
        <dbReference type="NCBIfam" id="TIGR01307"/>
    </source>
</evidence>
<evidence type="ECO:0000259" key="14">
    <source>
        <dbReference type="Pfam" id="PF01676"/>
    </source>
</evidence>
<keyword evidence="8 9" id="KW-0413">Isomerase</keyword>
<dbReference type="EMBL" id="PJNI01000017">
    <property type="protein sequence ID" value="PKR79875.1"/>
    <property type="molecule type" value="Genomic_DNA"/>
</dbReference>
<evidence type="ECO:0000256" key="13">
    <source>
        <dbReference type="PIRSR" id="PIRSR001492-3"/>
    </source>
</evidence>
<feature type="binding site" evidence="9 13">
    <location>
        <position position="398"/>
    </location>
    <ligand>
        <name>Mn(2+)</name>
        <dbReference type="ChEBI" id="CHEBI:29035"/>
        <label>1</label>
    </ligand>
</feature>
<evidence type="ECO:0000313" key="16">
    <source>
        <dbReference type="EMBL" id="PKR79875.1"/>
    </source>
</evidence>
<evidence type="ECO:0000256" key="3">
    <source>
        <dbReference type="ARBA" id="ARBA00004798"/>
    </source>
</evidence>
<dbReference type="CDD" id="cd16010">
    <property type="entry name" value="iPGM"/>
    <property type="match status" value="1"/>
</dbReference>
<dbReference type="RefSeq" id="WP_101335471.1">
    <property type="nucleotide sequence ID" value="NZ_PJNI01000017.1"/>
</dbReference>
<feature type="domain" description="Metalloenzyme" evidence="14">
    <location>
        <begin position="5"/>
        <end position="491"/>
    </location>
</feature>
<dbReference type="UniPathway" id="UPA00109">
    <property type="reaction ID" value="UER00186"/>
</dbReference>
<evidence type="ECO:0000256" key="7">
    <source>
        <dbReference type="ARBA" id="ARBA00023211"/>
    </source>
</evidence>
<feature type="binding site" evidence="9 13">
    <location>
        <position position="457"/>
    </location>
    <ligand>
        <name>Mn(2+)</name>
        <dbReference type="ChEBI" id="CHEBI:29035"/>
        <label>1</label>
    </ligand>
</feature>
<proteinExistence type="inferred from homology"/>
<dbReference type="GO" id="GO:0004619">
    <property type="term" value="F:phosphoglycerate mutase activity"/>
    <property type="evidence" value="ECO:0007669"/>
    <property type="project" value="UniProtKB-UniRule"/>
</dbReference>
<comment type="pathway">
    <text evidence="3 9">Carbohydrate degradation; glycolysis; pyruvate from D-glyceraldehyde 3-phosphate: step 3/5.</text>
</comment>
<dbReference type="SUPFAM" id="SSF53649">
    <property type="entry name" value="Alkaline phosphatase-like"/>
    <property type="match status" value="1"/>
</dbReference>
<dbReference type="InterPro" id="IPR006124">
    <property type="entry name" value="Metalloenzyme"/>
</dbReference>
<feature type="binding site" evidence="9 12">
    <location>
        <position position="185"/>
    </location>
    <ligand>
        <name>substrate</name>
    </ligand>
</feature>
<dbReference type="FunFam" id="3.40.1450.10:FF:000002">
    <property type="entry name" value="2,3-bisphosphoglycerate-independent phosphoglycerate mutase"/>
    <property type="match status" value="1"/>
</dbReference>
<feature type="binding site" evidence="9 12">
    <location>
        <position position="124"/>
    </location>
    <ligand>
        <name>substrate</name>
    </ligand>
</feature>
<reference evidence="16 17" key="1">
    <citation type="submission" date="2017-12" db="EMBL/GenBank/DDBJ databases">
        <title>The draft genome sequence of Brumimicrobium saltpan LHR20.</title>
        <authorList>
            <person name="Do Z.-J."/>
            <person name="Luo H.-R."/>
        </authorList>
    </citation>
    <scope>NUCLEOTIDE SEQUENCE [LARGE SCALE GENOMIC DNA]</scope>
    <source>
        <strain evidence="16 17">LHR20</strain>
    </source>
</reference>
<dbReference type="InterPro" id="IPR017850">
    <property type="entry name" value="Alkaline_phosphatase_core_sf"/>
</dbReference>
<evidence type="ECO:0000256" key="8">
    <source>
        <dbReference type="ARBA" id="ARBA00023235"/>
    </source>
</evidence>
<feature type="binding site" evidence="9 13">
    <location>
        <position position="440"/>
    </location>
    <ligand>
        <name>Mn(2+)</name>
        <dbReference type="ChEBI" id="CHEBI:29035"/>
        <label>2</label>
    </ligand>
</feature>
<evidence type="ECO:0000256" key="4">
    <source>
        <dbReference type="ARBA" id="ARBA00008819"/>
    </source>
</evidence>
<dbReference type="GO" id="GO:0030145">
    <property type="term" value="F:manganese ion binding"/>
    <property type="evidence" value="ECO:0007669"/>
    <property type="project" value="UniProtKB-UniRule"/>
</dbReference>
<feature type="binding site" evidence="9 12">
    <location>
        <position position="331"/>
    </location>
    <ligand>
        <name>substrate</name>
    </ligand>
</feature>